<gene>
    <name evidence="1" type="ORF">GOP47_0012963</name>
</gene>
<dbReference type="SUPFAM" id="SSF52425">
    <property type="entry name" value="Cryptochrome/photolyase, N-terminal domain"/>
    <property type="match status" value="1"/>
</dbReference>
<evidence type="ECO:0000313" key="1">
    <source>
        <dbReference type="EMBL" id="KAI5072857.1"/>
    </source>
</evidence>
<keyword evidence="2" id="KW-1185">Reference proteome</keyword>
<dbReference type="Proteomes" id="UP000886520">
    <property type="component" value="Chromosome 12"/>
</dbReference>
<dbReference type="OrthoDB" id="408373at2759"/>
<name>A0A9D4US71_ADICA</name>
<reference evidence="1" key="1">
    <citation type="submission" date="2021-01" db="EMBL/GenBank/DDBJ databases">
        <title>Adiantum capillus-veneris genome.</title>
        <authorList>
            <person name="Fang Y."/>
            <person name="Liao Q."/>
        </authorList>
    </citation>
    <scope>NUCLEOTIDE SEQUENCE</scope>
    <source>
        <strain evidence="1">H3</strain>
        <tissue evidence="1">Leaf</tissue>
    </source>
</reference>
<protein>
    <submittedName>
        <fullName evidence="1">Uncharacterized protein</fullName>
    </submittedName>
</protein>
<comment type="caution">
    <text evidence="1">The sequence shown here is derived from an EMBL/GenBank/DDBJ whole genome shotgun (WGS) entry which is preliminary data.</text>
</comment>
<dbReference type="PANTHER" id="PTHR47832:SF1">
    <property type="entry name" value="DNA PHOTOLYASE"/>
    <property type="match status" value="1"/>
</dbReference>
<proteinExistence type="predicted"/>
<evidence type="ECO:0000313" key="2">
    <source>
        <dbReference type="Proteomes" id="UP000886520"/>
    </source>
</evidence>
<dbReference type="AlphaFoldDB" id="A0A9D4US71"/>
<sequence>MFSKVEERDAFSWSILMSAYVQHDLIKMEIPLHHQSYKKASSIVLGIAQEGFHYDVSVEHSEHGFHFGYKWVPSVASLQGRMNFFSHIGRGRPKRRRQCYRVLAVLADASFEALSENKEVAIFWFKKDLRLDDHVGLSLAAALLRGWSLEMLEELVTGVAELKLVLQGVGSDLIIRHGSVKAVLIALAGEVDAYAKEKWLMDQSVLAVCVTNARSSL</sequence>
<dbReference type="EMBL" id="JABFUD020000012">
    <property type="protein sequence ID" value="KAI5072857.1"/>
    <property type="molecule type" value="Genomic_DNA"/>
</dbReference>
<dbReference type="InterPro" id="IPR014729">
    <property type="entry name" value="Rossmann-like_a/b/a_fold"/>
</dbReference>
<accession>A0A9D4US71</accession>
<dbReference type="InterPro" id="IPR036155">
    <property type="entry name" value="Crypto/Photolyase_N_sf"/>
</dbReference>
<dbReference type="PANTHER" id="PTHR47832">
    <property type="entry name" value="DNA PHOTOLYASE"/>
    <property type="match status" value="1"/>
</dbReference>
<dbReference type="Gene3D" id="3.40.50.620">
    <property type="entry name" value="HUPs"/>
    <property type="match status" value="1"/>
</dbReference>
<organism evidence="1 2">
    <name type="scientific">Adiantum capillus-veneris</name>
    <name type="common">Maidenhair fern</name>
    <dbReference type="NCBI Taxonomy" id="13818"/>
    <lineage>
        <taxon>Eukaryota</taxon>
        <taxon>Viridiplantae</taxon>
        <taxon>Streptophyta</taxon>
        <taxon>Embryophyta</taxon>
        <taxon>Tracheophyta</taxon>
        <taxon>Polypodiopsida</taxon>
        <taxon>Polypodiidae</taxon>
        <taxon>Polypodiales</taxon>
        <taxon>Pteridineae</taxon>
        <taxon>Pteridaceae</taxon>
        <taxon>Vittarioideae</taxon>
        <taxon>Adiantum</taxon>
    </lineage>
</organism>